<feature type="domain" description="Helicase ATP-binding" evidence="9">
    <location>
        <begin position="48"/>
        <end position="235"/>
    </location>
</feature>
<evidence type="ECO:0000256" key="7">
    <source>
        <dbReference type="RuleBase" id="RU000492"/>
    </source>
</evidence>
<dbReference type="SMART" id="SM00490">
    <property type="entry name" value="HELICc"/>
    <property type="match status" value="1"/>
</dbReference>
<name>A0A518EXF2_9BACT</name>
<dbReference type="InterPro" id="IPR014001">
    <property type="entry name" value="Helicase_ATP-bd"/>
</dbReference>
<dbReference type="EMBL" id="CP036434">
    <property type="protein sequence ID" value="QDV08776.1"/>
    <property type="molecule type" value="Genomic_DNA"/>
</dbReference>
<dbReference type="GO" id="GO:0003676">
    <property type="term" value="F:nucleic acid binding"/>
    <property type="evidence" value="ECO:0007669"/>
    <property type="project" value="InterPro"/>
</dbReference>
<dbReference type="EC" id="3.6.4.13" evidence="12"/>
<evidence type="ECO:0000256" key="4">
    <source>
        <dbReference type="ARBA" id="ARBA00022840"/>
    </source>
</evidence>
<dbReference type="Pfam" id="PF00271">
    <property type="entry name" value="Helicase_C"/>
    <property type="match status" value="1"/>
</dbReference>
<keyword evidence="3 7" id="KW-0347">Helicase</keyword>
<dbReference type="PROSITE" id="PS51195">
    <property type="entry name" value="Q_MOTIF"/>
    <property type="match status" value="1"/>
</dbReference>
<comment type="similarity">
    <text evidence="5 7">Belongs to the DEAD box helicase family.</text>
</comment>
<dbReference type="InterPro" id="IPR044742">
    <property type="entry name" value="DEAD/DEAH_RhlB"/>
</dbReference>
<dbReference type="InterPro" id="IPR027417">
    <property type="entry name" value="P-loop_NTPase"/>
</dbReference>
<accession>A0A518EXF2</accession>
<feature type="compositionally biased region" description="Basic residues" evidence="8">
    <location>
        <begin position="444"/>
        <end position="453"/>
    </location>
</feature>
<dbReference type="InterPro" id="IPR014014">
    <property type="entry name" value="RNA_helicase_DEAD_Q_motif"/>
</dbReference>
<dbReference type="RefSeq" id="WP_145202026.1">
    <property type="nucleotide sequence ID" value="NZ_CP036434.1"/>
</dbReference>
<dbReference type="SMART" id="SM00487">
    <property type="entry name" value="DEXDc"/>
    <property type="match status" value="1"/>
</dbReference>
<evidence type="ECO:0000259" key="9">
    <source>
        <dbReference type="PROSITE" id="PS51192"/>
    </source>
</evidence>
<dbReference type="CDD" id="cd18787">
    <property type="entry name" value="SF2_C_DEAD"/>
    <property type="match status" value="1"/>
</dbReference>
<dbReference type="Gene3D" id="3.40.50.300">
    <property type="entry name" value="P-loop containing nucleotide triphosphate hydrolases"/>
    <property type="match status" value="2"/>
</dbReference>
<dbReference type="Pfam" id="PF00270">
    <property type="entry name" value="DEAD"/>
    <property type="match status" value="1"/>
</dbReference>
<keyword evidence="1 7" id="KW-0547">Nucleotide-binding</keyword>
<dbReference type="GO" id="GO:0003724">
    <property type="term" value="F:RNA helicase activity"/>
    <property type="evidence" value="ECO:0007669"/>
    <property type="project" value="UniProtKB-EC"/>
</dbReference>
<protein>
    <submittedName>
        <fullName evidence="12">ATP-dependent RNA helicase RhlE</fullName>
        <ecNumber evidence="12">3.6.4.13</ecNumber>
    </submittedName>
</protein>
<evidence type="ECO:0000256" key="6">
    <source>
        <dbReference type="PROSITE-ProRule" id="PRU00552"/>
    </source>
</evidence>
<dbReference type="SUPFAM" id="SSF52540">
    <property type="entry name" value="P-loop containing nucleoside triphosphate hydrolases"/>
    <property type="match status" value="1"/>
</dbReference>
<evidence type="ECO:0000259" key="10">
    <source>
        <dbReference type="PROSITE" id="PS51194"/>
    </source>
</evidence>
<proteinExistence type="inferred from homology"/>
<dbReference type="AlphaFoldDB" id="A0A518EXF2"/>
<gene>
    <name evidence="12" type="primary">rhlE_2</name>
    <name evidence="12" type="ORF">Poly30_43310</name>
</gene>
<dbReference type="OrthoDB" id="9805696at2"/>
<evidence type="ECO:0000256" key="3">
    <source>
        <dbReference type="ARBA" id="ARBA00022806"/>
    </source>
</evidence>
<evidence type="ECO:0000256" key="1">
    <source>
        <dbReference type="ARBA" id="ARBA00022741"/>
    </source>
</evidence>
<dbReference type="PROSITE" id="PS51192">
    <property type="entry name" value="HELICASE_ATP_BIND_1"/>
    <property type="match status" value="1"/>
</dbReference>
<keyword evidence="4 7" id="KW-0067">ATP-binding</keyword>
<evidence type="ECO:0000256" key="2">
    <source>
        <dbReference type="ARBA" id="ARBA00022801"/>
    </source>
</evidence>
<evidence type="ECO:0000259" key="11">
    <source>
        <dbReference type="PROSITE" id="PS51195"/>
    </source>
</evidence>
<dbReference type="Proteomes" id="UP000320390">
    <property type="component" value="Chromosome"/>
</dbReference>
<organism evidence="12 13">
    <name type="scientific">Saltatorellus ferox</name>
    <dbReference type="NCBI Taxonomy" id="2528018"/>
    <lineage>
        <taxon>Bacteria</taxon>
        <taxon>Pseudomonadati</taxon>
        <taxon>Planctomycetota</taxon>
        <taxon>Planctomycetia</taxon>
        <taxon>Planctomycetia incertae sedis</taxon>
        <taxon>Saltatorellus</taxon>
    </lineage>
</organism>
<keyword evidence="2 7" id="KW-0378">Hydrolase</keyword>
<dbReference type="InterPro" id="IPR050079">
    <property type="entry name" value="DEAD_box_RNA_helicase"/>
</dbReference>
<dbReference type="GO" id="GO:0016787">
    <property type="term" value="F:hydrolase activity"/>
    <property type="evidence" value="ECO:0007669"/>
    <property type="project" value="UniProtKB-KW"/>
</dbReference>
<sequence length="453" mass="48965">MDPEPIDETAMPPAADVTFESFGLAPSVLAGVRAAGFDAPRPIQVSAIPPALLGRDILGLARTGTGKTAAFALPLLQRLVTHAPPAVEGGAADEAEVPPVSSIRALVLAPTRELAIQIGADIDKLGSTSGQAVALLIGGLKIERQREALRAGATIAVACTGRLMDLVREEALSLAGVEVLVLDEADRMVDMGFLPDVRRVLKLVPKERQTMMFSATMPEEIQALAQRILRAPEILDLGNAAPPDTIDHALLPVRSSAKTKLTLQILKGEEFRSAIIFVRTKQRGKVLTFQLEKRGISVTLLHGDKKQGARGRALDGFKSGEFQVLVATDLASRGLDVENVSHVINYDIPLDPDTYVHRIGRTGRAERKGIAFTLISRGDLEALRAIENNIGERIPRRFLEGFAELDDEYLIQKANTGKRVKPSEVKPEYGRGSGIKKGGAKGPKEKRKPRRRR</sequence>
<feature type="short sequence motif" description="Q motif" evidence="6">
    <location>
        <begin position="17"/>
        <end position="45"/>
    </location>
</feature>
<dbReference type="PANTHER" id="PTHR47959">
    <property type="entry name" value="ATP-DEPENDENT RNA HELICASE RHLE-RELATED"/>
    <property type="match status" value="1"/>
</dbReference>
<dbReference type="InterPro" id="IPR001650">
    <property type="entry name" value="Helicase_C-like"/>
</dbReference>
<feature type="domain" description="DEAD-box RNA helicase Q" evidence="11">
    <location>
        <begin position="17"/>
        <end position="45"/>
    </location>
</feature>
<dbReference type="InterPro" id="IPR000629">
    <property type="entry name" value="RNA-helicase_DEAD-box_CS"/>
</dbReference>
<evidence type="ECO:0000256" key="5">
    <source>
        <dbReference type="ARBA" id="ARBA00038437"/>
    </source>
</evidence>
<dbReference type="PROSITE" id="PS51194">
    <property type="entry name" value="HELICASE_CTER"/>
    <property type="match status" value="1"/>
</dbReference>
<feature type="region of interest" description="Disordered" evidence="8">
    <location>
        <begin position="416"/>
        <end position="453"/>
    </location>
</feature>
<dbReference type="InterPro" id="IPR011545">
    <property type="entry name" value="DEAD/DEAH_box_helicase_dom"/>
</dbReference>
<keyword evidence="13" id="KW-1185">Reference proteome</keyword>
<evidence type="ECO:0000313" key="12">
    <source>
        <dbReference type="EMBL" id="QDV08776.1"/>
    </source>
</evidence>
<dbReference type="GO" id="GO:0005829">
    <property type="term" value="C:cytosol"/>
    <property type="evidence" value="ECO:0007669"/>
    <property type="project" value="TreeGrafter"/>
</dbReference>
<evidence type="ECO:0000256" key="8">
    <source>
        <dbReference type="SAM" id="MobiDB-lite"/>
    </source>
</evidence>
<dbReference type="PANTHER" id="PTHR47959:SF13">
    <property type="entry name" value="ATP-DEPENDENT RNA HELICASE RHLE"/>
    <property type="match status" value="1"/>
</dbReference>
<dbReference type="GO" id="GO:0005524">
    <property type="term" value="F:ATP binding"/>
    <property type="evidence" value="ECO:0007669"/>
    <property type="project" value="UniProtKB-KW"/>
</dbReference>
<reference evidence="12 13" key="1">
    <citation type="submission" date="2019-02" db="EMBL/GenBank/DDBJ databases">
        <title>Deep-cultivation of Planctomycetes and their phenomic and genomic characterization uncovers novel biology.</title>
        <authorList>
            <person name="Wiegand S."/>
            <person name="Jogler M."/>
            <person name="Boedeker C."/>
            <person name="Pinto D."/>
            <person name="Vollmers J."/>
            <person name="Rivas-Marin E."/>
            <person name="Kohn T."/>
            <person name="Peeters S.H."/>
            <person name="Heuer A."/>
            <person name="Rast P."/>
            <person name="Oberbeckmann S."/>
            <person name="Bunk B."/>
            <person name="Jeske O."/>
            <person name="Meyerdierks A."/>
            <person name="Storesund J.E."/>
            <person name="Kallscheuer N."/>
            <person name="Luecker S."/>
            <person name="Lage O.M."/>
            <person name="Pohl T."/>
            <person name="Merkel B.J."/>
            <person name="Hornburger P."/>
            <person name="Mueller R.-W."/>
            <person name="Bruemmer F."/>
            <person name="Labrenz M."/>
            <person name="Spormann A.M."/>
            <person name="Op den Camp H."/>
            <person name="Overmann J."/>
            <person name="Amann R."/>
            <person name="Jetten M.S.M."/>
            <person name="Mascher T."/>
            <person name="Medema M.H."/>
            <person name="Devos D.P."/>
            <person name="Kaster A.-K."/>
            <person name="Ovreas L."/>
            <person name="Rohde M."/>
            <person name="Galperin M.Y."/>
            <person name="Jogler C."/>
        </authorList>
    </citation>
    <scope>NUCLEOTIDE SEQUENCE [LARGE SCALE GENOMIC DNA]</scope>
    <source>
        <strain evidence="12 13">Poly30</strain>
    </source>
</reference>
<dbReference type="PROSITE" id="PS00039">
    <property type="entry name" value="DEAD_ATP_HELICASE"/>
    <property type="match status" value="1"/>
</dbReference>
<feature type="domain" description="Helicase C-terminal" evidence="10">
    <location>
        <begin position="260"/>
        <end position="406"/>
    </location>
</feature>
<evidence type="ECO:0000313" key="13">
    <source>
        <dbReference type="Proteomes" id="UP000320390"/>
    </source>
</evidence>
<feature type="compositionally biased region" description="Gly residues" evidence="8">
    <location>
        <begin position="431"/>
        <end position="441"/>
    </location>
</feature>
<dbReference type="CDD" id="cd00268">
    <property type="entry name" value="DEADc"/>
    <property type="match status" value="1"/>
</dbReference>